<evidence type="ECO:0000256" key="10">
    <source>
        <dbReference type="ARBA" id="ARBA00023136"/>
    </source>
</evidence>
<evidence type="ECO:0000259" key="12">
    <source>
        <dbReference type="PROSITE" id="PS50109"/>
    </source>
</evidence>
<proteinExistence type="predicted"/>
<dbReference type="InterPro" id="IPR003661">
    <property type="entry name" value="HisK_dim/P_dom"/>
</dbReference>
<evidence type="ECO:0000256" key="9">
    <source>
        <dbReference type="ARBA" id="ARBA00023012"/>
    </source>
</evidence>
<dbReference type="PANTHER" id="PTHR45453">
    <property type="entry name" value="PHOSPHATE REGULON SENSOR PROTEIN PHOR"/>
    <property type="match status" value="1"/>
</dbReference>
<keyword evidence="9" id="KW-0902">Two-component regulatory system</keyword>
<evidence type="ECO:0000256" key="6">
    <source>
        <dbReference type="ARBA" id="ARBA00022692"/>
    </source>
</evidence>
<keyword evidence="5" id="KW-0808">Transferase</keyword>
<feature type="transmembrane region" description="Helical" evidence="11">
    <location>
        <begin position="35"/>
        <end position="54"/>
    </location>
</feature>
<comment type="subcellular location">
    <subcellularLocation>
        <location evidence="2">Cell membrane</location>
        <topology evidence="2">Multi-pass membrane protein</topology>
    </subcellularLocation>
</comment>
<sequence>MKFSRYCQDKWVSIFIFAVILFAGWGLLLLIETPIAVTCVIEGFYLAGLLLLFLHDFFSRKEFYDKLLEYAEDVNEIAYLSELITEPSFQEGQILYYILQKDEKYMNDRAASQEAELQEYKDYVEMWVHEIKTPIAVSRLIMENHRDEVTRSLSGEMNRIEKFIDQMLYYSKSSSLQDDYMIRAVSLKELVMSSVKEHAADMIAEKVTPKFEGLDIMVLTDLKWMRFVLGQIISNGVKYHSKERKPQLVFSAVRVGRKVCLSISDNGIGMPPEDVERVFRKGFTGSNGREYTKSTGIGLYLCDILCRKLGTKLSLTSVKGEGTVVSLEFLTAGEEGMKNITKM</sequence>
<evidence type="ECO:0000256" key="5">
    <source>
        <dbReference type="ARBA" id="ARBA00022679"/>
    </source>
</evidence>
<accession>A0A2Y9BLA6</accession>
<evidence type="ECO:0000256" key="4">
    <source>
        <dbReference type="ARBA" id="ARBA00022475"/>
    </source>
</evidence>
<dbReference type="Proteomes" id="UP000245845">
    <property type="component" value="Unassembled WGS sequence"/>
</dbReference>
<protein>
    <recommendedName>
        <fullName evidence="3">histidine kinase</fullName>
        <ecNumber evidence="3">2.7.13.3</ecNumber>
    </recommendedName>
</protein>
<dbReference type="GO" id="GO:0016036">
    <property type="term" value="P:cellular response to phosphate starvation"/>
    <property type="evidence" value="ECO:0007669"/>
    <property type="project" value="TreeGrafter"/>
</dbReference>
<dbReference type="SMART" id="SM00387">
    <property type="entry name" value="HATPase_c"/>
    <property type="match status" value="1"/>
</dbReference>
<dbReference type="InterPro" id="IPR005467">
    <property type="entry name" value="His_kinase_dom"/>
</dbReference>
<feature type="transmembrane region" description="Helical" evidence="11">
    <location>
        <begin position="12"/>
        <end position="29"/>
    </location>
</feature>
<evidence type="ECO:0000256" key="7">
    <source>
        <dbReference type="ARBA" id="ARBA00022777"/>
    </source>
</evidence>
<dbReference type="EC" id="2.7.13.3" evidence="3"/>
<keyword evidence="14" id="KW-1185">Reference proteome</keyword>
<evidence type="ECO:0000256" key="2">
    <source>
        <dbReference type="ARBA" id="ARBA00004651"/>
    </source>
</evidence>
<comment type="catalytic activity">
    <reaction evidence="1">
        <text>ATP + protein L-histidine = ADP + protein N-phospho-L-histidine.</text>
        <dbReference type="EC" id="2.7.13.3"/>
    </reaction>
</comment>
<dbReference type="OrthoDB" id="9780487at2"/>
<dbReference type="InterPro" id="IPR036890">
    <property type="entry name" value="HATPase_C_sf"/>
</dbReference>
<dbReference type="PROSITE" id="PS50109">
    <property type="entry name" value="HIS_KIN"/>
    <property type="match status" value="1"/>
</dbReference>
<evidence type="ECO:0000256" key="11">
    <source>
        <dbReference type="SAM" id="Phobius"/>
    </source>
</evidence>
<keyword evidence="10 11" id="KW-0472">Membrane</keyword>
<dbReference type="GO" id="GO:0005886">
    <property type="term" value="C:plasma membrane"/>
    <property type="evidence" value="ECO:0007669"/>
    <property type="project" value="UniProtKB-SubCell"/>
</dbReference>
<dbReference type="EMBL" id="QGDL01000014">
    <property type="protein sequence ID" value="PWJ23413.1"/>
    <property type="molecule type" value="Genomic_DNA"/>
</dbReference>
<gene>
    <name evidence="13" type="ORF">A8806_11438</name>
</gene>
<dbReference type="GO" id="GO:0004721">
    <property type="term" value="F:phosphoprotein phosphatase activity"/>
    <property type="evidence" value="ECO:0007669"/>
    <property type="project" value="TreeGrafter"/>
</dbReference>
<dbReference type="AlphaFoldDB" id="A0A2Y9BLA6"/>
<feature type="domain" description="Histidine kinase" evidence="12">
    <location>
        <begin position="126"/>
        <end position="333"/>
    </location>
</feature>
<comment type="caution">
    <text evidence="13">The sequence shown here is derived from an EMBL/GenBank/DDBJ whole genome shotgun (WGS) entry which is preliminary data.</text>
</comment>
<dbReference type="PANTHER" id="PTHR45453:SF2">
    <property type="entry name" value="HISTIDINE KINASE"/>
    <property type="match status" value="1"/>
</dbReference>
<reference evidence="13 14" key="1">
    <citation type="submission" date="2018-05" db="EMBL/GenBank/DDBJ databases">
        <title>The Hungate 1000. A catalogue of reference genomes from the rumen microbiome.</title>
        <authorList>
            <person name="Kelly W."/>
        </authorList>
    </citation>
    <scope>NUCLEOTIDE SEQUENCE [LARGE SCALE GENOMIC DNA]</scope>
    <source>
        <strain evidence="13 14">NLAE-zl-C242</strain>
    </source>
</reference>
<dbReference type="RefSeq" id="WP_109732940.1">
    <property type="nucleotide sequence ID" value="NZ_BAAACK010000015.1"/>
</dbReference>
<keyword evidence="6 11" id="KW-0812">Transmembrane</keyword>
<dbReference type="Pfam" id="PF02518">
    <property type="entry name" value="HATPase_c"/>
    <property type="match status" value="1"/>
</dbReference>
<evidence type="ECO:0000256" key="1">
    <source>
        <dbReference type="ARBA" id="ARBA00000085"/>
    </source>
</evidence>
<dbReference type="SUPFAM" id="SSF55874">
    <property type="entry name" value="ATPase domain of HSP90 chaperone/DNA topoisomerase II/histidine kinase"/>
    <property type="match status" value="1"/>
</dbReference>
<evidence type="ECO:0000256" key="8">
    <source>
        <dbReference type="ARBA" id="ARBA00022989"/>
    </source>
</evidence>
<dbReference type="CDD" id="cd00082">
    <property type="entry name" value="HisKA"/>
    <property type="match status" value="1"/>
</dbReference>
<dbReference type="InterPro" id="IPR036097">
    <property type="entry name" value="HisK_dim/P_sf"/>
</dbReference>
<dbReference type="Gene3D" id="3.30.565.10">
    <property type="entry name" value="Histidine kinase-like ATPase, C-terminal domain"/>
    <property type="match status" value="1"/>
</dbReference>
<keyword evidence="4" id="KW-1003">Cell membrane</keyword>
<dbReference type="SUPFAM" id="SSF47384">
    <property type="entry name" value="Homodimeric domain of signal transducing histidine kinase"/>
    <property type="match status" value="1"/>
</dbReference>
<name>A0A2Y9BLA6_9FIRM</name>
<dbReference type="InterPro" id="IPR050351">
    <property type="entry name" value="BphY/WalK/GraS-like"/>
</dbReference>
<keyword evidence="8 11" id="KW-1133">Transmembrane helix</keyword>
<dbReference type="InterPro" id="IPR003594">
    <property type="entry name" value="HATPase_dom"/>
</dbReference>
<dbReference type="GO" id="GO:0000155">
    <property type="term" value="F:phosphorelay sensor kinase activity"/>
    <property type="evidence" value="ECO:0007669"/>
    <property type="project" value="InterPro"/>
</dbReference>
<organism evidence="13 14">
    <name type="scientific">Faecalicatena orotica</name>
    <dbReference type="NCBI Taxonomy" id="1544"/>
    <lineage>
        <taxon>Bacteria</taxon>
        <taxon>Bacillati</taxon>
        <taxon>Bacillota</taxon>
        <taxon>Clostridia</taxon>
        <taxon>Lachnospirales</taxon>
        <taxon>Lachnospiraceae</taxon>
        <taxon>Faecalicatena</taxon>
    </lineage>
</organism>
<evidence type="ECO:0000313" key="14">
    <source>
        <dbReference type="Proteomes" id="UP000245845"/>
    </source>
</evidence>
<evidence type="ECO:0000313" key="13">
    <source>
        <dbReference type="EMBL" id="PWJ23413.1"/>
    </source>
</evidence>
<keyword evidence="7 13" id="KW-0418">Kinase</keyword>
<evidence type="ECO:0000256" key="3">
    <source>
        <dbReference type="ARBA" id="ARBA00012438"/>
    </source>
</evidence>